<reference evidence="2 3" key="1">
    <citation type="journal article" date="2024" name="Plant J.">
        <title>Genome sequences and population genomics reveal climatic adaptation and genomic divergence between two closely related sweetgum species.</title>
        <authorList>
            <person name="Xu W.Q."/>
            <person name="Ren C.Q."/>
            <person name="Zhang X.Y."/>
            <person name="Comes H.P."/>
            <person name="Liu X.H."/>
            <person name="Li Y.G."/>
            <person name="Kettle C.J."/>
            <person name="Jalonen R."/>
            <person name="Gaisberger H."/>
            <person name="Ma Y.Z."/>
            <person name="Qiu Y.X."/>
        </authorList>
    </citation>
    <scope>NUCLEOTIDE SEQUENCE [LARGE SCALE GENOMIC DNA]</scope>
    <source>
        <strain evidence="2">Hangzhou</strain>
    </source>
</reference>
<name>A0AAP0S7L6_LIQFO</name>
<dbReference type="Proteomes" id="UP001415857">
    <property type="component" value="Unassembled WGS sequence"/>
</dbReference>
<proteinExistence type="predicted"/>
<protein>
    <recommendedName>
        <fullName evidence="4">TIR domain-containing protein</fullName>
    </recommendedName>
</protein>
<gene>
    <name evidence="2" type="ORF">L1049_020738</name>
</gene>
<evidence type="ECO:0008006" key="4">
    <source>
        <dbReference type="Google" id="ProtNLM"/>
    </source>
</evidence>
<dbReference type="InterPro" id="IPR035897">
    <property type="entry name" value="Toll_tir_struct_dom_sf"/>
</dbReference>
<evidence type="ECO:0000313" key="2">
    <source>
        <dbReference type="EMBL" id="KAK9292758.1"/>
    </source>
</evidence>
<dbReference type="EMBL" id="JBBPBK010000001">
    <property type="protein sequence ID" value="KAK9292758.1"/>
    <property type="molecule type" value="Genomic_DNA"/>
</dbReference>
<evidence type="ECO:0000313" key="3">
    <source>
        <dbReference type="Proteomes" id="UP001415857"/>
    </source>
</evidence>
<feature type="signal peptide" evidence="1">
    <location>
        <begin position="1"/>
        <end position="22"/>
    </location>
</feature>
<sequence>MFRRRSGLVAKVFLWLWRQCWEEDGLAQRYKLLSKTQLGKTHIVEMDFKGNSKKRKRNPLPCIAANSLSDSASASASAAAGAYEVFLSFRGGDTQKGFTDFLYTDLVHRGIRTLGAMMSFA</sequence>
<accession>A0AAP0S7L6</accession>
<keyword evidence="3" id="KW-1185">Reference proteome</keyword>
<dbReference type="Gene3D" id="3.40.50.10140">
    <property type="entry name" value="Toll/interleukin-1 receptor homology (TIR) domain"/>
    <property type="match status" value="1"/>
</dbReference>
<keyword evidence="1" id="KW-0732">Signal</keyword>
<dbReference type="AlphaFoldDB" id="A0AAP0S7L6"/>
<evidence type="ECO:0000256" key="1">
    <source>
        <dbReference type="SAM" id="SignalP"/>
    </source>
</evidence>
<feature type="chain" id="PRO_5043031369" description="TIR domain-containing protein" evidence="1">
    <location>
        <begin position="23"/>
        <end position="121"/>
    </location>
</feature>
<comment type="caution">
    <text evidence="2">The sequence shown here is derived from an EMBL/GenBank/DDBJ whole genome shotgun (WGS) entry which is preliminary data.</text>
</comment>
<organism evidence="2 3">
    <name type="scientific">Liquidambar formosana</name>
    <name type="common">Formosan gum</name>
    <dbReference type="NCBI Taxonomy" id="63359"/>
    <lineage>
        <taxon>Eukaryota</taxon>
        <taxon>Viridiplantae</taxon>
        <taxon>Streptophyta</taxon>
        <taxon>Embryophyta</taxon>
        <taxon>Tracheophyta</taxon>
        <taxon>Spermatophyta</taxon>
        <taxon>Magnoliopsida</taxon>
        <taxon>eudicotyledons</taxon>
        <taxon>Gunneridae</taxon>
        <taxon>Pentapetalae</taxon>
        <taxon>Saxifragales</taxon>
        <taxon>Altingiaceae</taxon>
        <taxon>Liquidambar</taxon>
    </lineage>
</organism>